<reference evidence="1 2" key="1">
    <citation type="submission" date="2020-10" db="EMBL/GenBank/DDBJ databases">
        <title>Phylogeny of dyella-like bacteria.</title>
        <authorList>
            <person name="Fu J."/>
        </authorList>
    </citation>
    <scope>NUCLEOTIDE SEQUENCE [LARGE SCALE GENOMIC DNA]</scope>
    <source>
        <strain evidence="1 2">DHOB09</strain>
    </source>
</reference>
<protein>
    <recommendedName>
        <fullName evidence="3">HK97 gp10 family phage protein</fullName>
    </recommendedName>
</protein>
<dbReference type="RefSeq" id="WP_188799641.1">
    <property type="nucleotide sequence ID" value="NZ_BMIZ01000002.1"/>
</dbReference>
<keyword evidence="2" id="KW-1185">Reference proteome</keyword>
<evidence type="ECO:0008006" key="3">
    <source>
        <dbReference type="Google" id="ProtNLM"/>
    </source>
</evidence>
<sequence length="194" mass="20761">MADKTFALSLTAFAQKAPEKAREVVRKVSIDLLTATVMRTPVGNPELWAVNRIAKNYNAAVAQWNAEMRNDPVNLTRAGRLKPGKKSSDSMDIIAPKGYVGGRLRANWFASIGGYTEITTDATDAQGNSTISDGAAIIDQATGDGDIFIVNSLPYAVPIEYGHSGVQAPQGMVRVTIAEFQDYVAKAANEALNS</sequence>
<dbReference type="Proteomes" id="UP000663181">
    <property type="component" value="Chromosome"/>
</dbReference>
<evidence type="ECO:0000313" key="2">
    <source>
        <dbReference type="Proteomes" id="UP000663181"/>
    </source>
</evidence>
<accession>A0ABX7GQQ0</accession>
<proteinExistence type="predicted"/>
<organism evidence="1 2">
    <name type="scientific">Dyella caseinilytica</name>
    <dbReference type="NCBI Taxonomy" id="1849581"/>
    <lineage>
        <taxon>Bacteria</taxon>
        <taxon>Pseudomonadati</taxon>
        <taxon>Pseudomonadota</taxon>
        <taxon>Gammaproteobacteria</taxon>
        <taxon>Lysobacterales</taxon>
        <taxon>Rhodanobacteraceae</taxon>
        <taxon>Dyella</taxon>
    </lineage>
</organism>
<dbReference type="EMBL" id="CP064030">
    <property type="protein sequence ID" value="QRN52393.1"/>
    <property type="molecule type" value="Genomic_DNA"/>
</dbReference>
<gene>
    <name evidence="1" type="ORF">ISN74_12995</name>
</gene>
<name>A0ABX7GQQ0_9GAMM</name>
<evidence type="ECO:0000313" key="1">
    <source>
        <dbReference type="EMBL" id="QRN52393.1"/>
    </source>
</evidence>